<comment type="caution">
    <text evidence="1">The sequence shown here is derived from an EMBL/GenBank/DDBJ whole genome shotgun (WGS) entry which is preliminary data.</text>
</comment>
<evidence type="ECO:0000313" key="1">
    <source>
        <dbReference type="EMBL" id="MBJ3786351.1"/>
    </source>
</evidence>
<dbReference type="RefSeq" id="WP_198877543.1">
    <property type="nucleotide sequence ID" value="NZ_JAEKMH010000004.1"/>
</dbReference>
<name>A0A934IWG7_9HYPH</name>
<dbReference type="AlphaFoldDB" id="A0A934IWG7"/>
<organism evidence="1 2">
    <name type="scientific">Devosia sediminis</name>
    <dbReference type="NCBI Taxonomy" id="2798801"/>
    <lineage>
        <taxon>Bacteria</taxon>
        <taxon>Pseudomonadati</taxon>
        <taxon>Pseudomonadota</taxon>
        <taxon>Alphaproteobacteria</taxon>
        <taxon>Hyphomicrobiales</taxon>
        <taxon>Devosiaceae</taxon>
        <taxon>Devosia</taxon>
    </lineage>
</organism>
<reference evidence="1" key="1">
    <citation type="submission" date="2020-12" db="EMBL/GenBank/DDBJ databases">
        <title>Devosia sp. MSA67 isolated from Mo River.</title>
        <authorList>
            <person name="Ma F."/>
            <person name="Zi Z."/>
        </authorList>
    </citation>
    <scope>NUCLEOTIDE SEQUENCE</scope>
    <source>
        <strain evidence="1">MSA67</strain>
    </source>
</reference>
<gene>
    <name evidence="1" type="ORF">JEQ47_16620</name>
</gene>
<dbReference type="EMBL" id="JAEKMH010000004">
    <property type="protein sequence ID" value="MBJ3786351.1"/>
    <property type="molecule type" value="Genomic_DNA"/>
</dbReference>
<accession>A0A934IWG7</accession>
<sequence>MATITPTRSIHLQVNADGMGRNVVYATRHGVDAQSGWFLSSFQTILSQQAKEIAMSVYEALVDEARARVADRLHEGDARAEIEHVSETVTDDIVGTNCRGAWLAAVIAAKPDMLETYEVKTLMVRAVRHHVQELLTEEFVQAAESKQSAALR</sequence>
<proteinExistence type="predicted"/>
<protein>
    <submittedName>
        <fullName evidence="1">Uncharacterized protein</fullName>
    </submittedName>
</protein>
<dbReference type="Proteomes" id="UP000602124">
    <property type="component" value="Unassembled WGS sequence"/>
</dbReference>
<keyword evidence="2" id="KW-1185">Reference proteome</keyword>
<evidence type="ECO:0000313" key="2">
    <source>
        <dbReference type="Proteomes" id="UP000602124"/>
    </source>
</evidence>